<dbReference type="GO" id="GO:0004803">
    <property type="term" value="F:transposase activity"/>
    <property type="evidence" value="ECO:0007669"/>
    <property type="project" value="InterPro"/>
</dbReference>
<dbReference type="RefSeq" id="WP_163287249.1">
    <property type="nucleotide sequence ID" value="NZ_JAAGVY010000083.1"/>
</dbReference>
<dbReference type="GO" id="GO:0006313">
    <property type="term" value="P:DNA transposition"/>
    <property type="evidence" value="ECO:0007669"/>
    <property type="project" value="InterPro"/>
</dbReference>
<dbReference type="AlphaFoldDB" id="A0A7K3WW98"/>
<dbReference type="EMBL" id="JAAGVY010000083">
    <property type="protein sequence ID" value="NEN25804.1"/>
    <property type="molecule type" value="Genomic_DNA"/>
</dbReference>
<accession>A0A7K3WW98</accession>
<feature type="domain" description="Transposase IS200-like" evidence="1">
    <location>
        <begin position="10"/>
        <end position="149"/>
    </location>
</feature>
<dbReference type="Proteomes" id="UP000486602">
    <property type="component" value="Unassembled WGS sequence"/>
</dbReference>
<evidence type="ECO:0000313" key="3">
    <source>
        <dbReference type="Proteomes" id="UP000486602"/>
    </source>
</evidence>
<keyword evidence="3" id="KW-1185">Reference proteome</keyword>
<gene>
    <name evidence="2" type="ORF">G3O08_20145</name>
</gene>
<evidence type="ECO:0000313" key="2">
    <source>
        <dbReference type="EMBL" id="NEN25804.1"/>
    </source>
</evidence>
<comment type="caution">
    <text evidence="2">The sequence shown here is derived from an EMBL/GenBank/DDBJ whole genome shotgun (WGS) entry which is preliminary data.</text>
</comment>
<reference evidence="2 3" key="1">
    <citation type="submission" date="2020-02" db="EMBL/GenBank/DDBJ databases">
        <title>Out from the shadows clarifying the taxonomy of the family Cryomorphaceae and related taxa by utilizing the GTDB taxonomic framework.</title>
        <authorList>
            <person name="Bowman J.P."/>
        </authorList>
    </citation>
    <scope>NUCLEOTIDE SEQUENCE [LARGE SCALE GENOMIC DNA]</scope>
    <source>
        <strain evidence="2 3">QSSC 1-22</strain>
    </source>
</reference>
<organism evidence="2 3">
    <name type="scientific">Cryomorpha ignava</name>
    <dbReference type="NCBI Taxonomy" id="101383"/>
    <lineage>
        <taxon>Bacteria</taxon>
        <taxon>Pseudomonadati</taxon>
        <taxon>Bacteroidota</taxon>
        <taxon>Flavobacteriia</taxon>
        <taxon>Flavobacteriales</taxon>
        <taxon>Cryomorphaceae</taxon>
        <taxon>Cryomorpha</taxon>
    </lineage>
</organism>
<proteinExistence type="predicted"/>
<dbReference type="Gene3D" id="3.30.70.1290">
    <property type="entry name" value="Transposase IS200-like"/>
    <property type="match status" value="1"/>
</dbReference>
<dbReference type="PANTHER" id="PTHR36966">
    <property type="entry name" value="REP-ASSOCIATED TYROSINE TRANSPOSASE"/>
    <property type="match status" value="1"/>
</dbReference>
<protein>
    <submittedName>
        <fullName evidence="2">Transposase</fullName>
    </submittedName>
</protein>
<dbReference type="NCBIfam" id="NF047646">
    <property type="entry name" value="REP_Tyr_transpos"/>
    <property type="match status" value="1"/>
</dbReference>
<name>A0A7K3WW98_9FLAO</name>
<dbReference type="Pfam" id="PF01797">
    <property type="entry name" value="Y1_Tnp"/>
    <property type="match status" value="1"/>
</dbReference>
<dbReference type="InterPro" id="IPR002686">
    <property type="entry name" value="Transposase_17"/>
</dbReference>
<dbReference type="GO" id="GO:0043565">
    <property type="term" value="F:sequence-specific DNA binding"/>
    <property type="evidence" value="ECO:0007669"/>
    <property type="project" value="TreeGrafter"/>
</dbReference>
<sequence length="193" mass="22912">MRQGEKQSIKLNKTYFLTPTVVSWIDLFSRKELRYIVITSLKYCIQNKGLNVYCYCIMTNHLHLIANCNEPFQLSDTIRDFKRHVATECFRWILHNPESRKEWMLPIFESAGNNDSKNKSVKVWQTGNQAIELYNSEFTWTKVLYIHNNPVRAGWVNKPEDWIYSSAKNYVEEESILPEVIRINPPLNFKNKF</sequence>
<dbReference type="InterPro" id="IPR052715">
    <property type="entry name" value="RAYT_transposase"/>
</dbReference>
<dbReference type="SUPFAM" id="SSF143422">
    <property type="entry name" value="Transposase IS200-like"/>
    <property type="match status" value="1"/>
</dbReference>
<evidence type="ECO:0000259" key="1">
    <source>
        <dbReference type="SMART" id="SM01321"/>
    </source>
</evidence>
<dbReference type="InterPro" id="IPR036515">
    <property type="entry name" value="Transposase_17_sf"/>
</dbReference>
<dbReference type="PANTHER" id="PTHR36966:SF1">
    <property type="entry name" value="REP-ASSOCIATED TYROSINE TRANSPOSASE"/>
    <property type="match status" value="1"/>
</dbReference>
<dbReference type="SMART" id="SM01321">
    <property type="entry name" value="Y1_Tnp"/>
    <property type="match status" value="1"/>
</dbReference>